<dbReference type="RefSeq" id="WP_207253023.1">
    <property type="nucleotide sequence ID" value="NZ_JAFMPM010000008.1"/>
</dbReference>
<dbReference type="GO" id="GO:0003677">
    <property type="term" value="F:DNA binding"/>
    <property type="evidence" value="ECO:0007669"/>
    <property type="project" value="InterPro"/>
</dbReference>
<dbReference type="Gene3D" id="1.10.10.10">
    <property type="entry name" value="Winged helix-like DNA-binding domain superfamily/Winged helix DNA-binding domain"/>
    <property type="match status" value="1"/>
</dbReference>
<name>A0A8B0SH01_9GAMM</name>
<dbReference type="SMART" id="SM00419">
    <property type="entry name" value="HTH_CRP"/>
    <property type="match status" value="1"/>
</dbReference>
<evidence type="ECO:0000313" key="2">
    <source>
        <dbReference type="EMBL" id="QTX10089.1"/>
    </source>
</evidence>
<dbReference type="InterPro" id="IPR036390">
    <property type="entry name" value="WH_DNA-bd_sf"/>
</dbReference>
<dbReference type="GO" id="GO:0006355">
    <property type="term" value="P:regulation of DNA-templated transcription"/>
    <property type="evidence" value="ECO:0007669"/>
    <property type="project" value="InterPro"/>
</dbReference>
<accession>A0A8B0SH01</accession>
<dbReference type="SUPFAM" id="SSF46785">
    <property type="entry name" value="Winged helix' DNA-binding domain"/>
    <property type="match status" value="1"/>
</dbReference>
<gene>
    <name evidence="2" type="ORF">J1836_016035</name>
</gene>
<dbReference type="EMBL" id="CP072748">
    <property type="protein sequence ID" value="QTX10089.1"/>
    <property type="molecule type" value="Genomic_DNA"/>
</dbReference>
<sequence>MGIVFLELACKRIDQLLGGMYVCCLRNAHQRVNDFLLKNVKPLGRSRSQGVVSLPVSKAMLASSLNLSAETFSRELHNLSEMGLIRVERTAIHVYDLEQLHKQCIS</sequence>
<dbReference type="Pfam" id="PF13545">
    <property type="entry name" value="HTH_Crp_2"/>
    <property type="match status" value="1"/>
</dbReference>
<dbReference type="AlphaFoldDB" id="A0A8B0SH01"/>
<dbReference type="PROSITE" id="PS51063">
    <property type="entry name" value="HTH_CRP_2"/>
    <property type="match status" value="1"/>
</dbReference>
<organism evidence="2">
    <name type="scientific">Thiothrix fructosivorans</name>
    <dbReference type="NCBI Taxonomy" id="111770"/>
    <lineage>
        <taxon>Bacteria</taxon>
        <taxon>Pseudomonadati</taxon>
        <taxon>Pseudomonadota</taxon>
        <taxon>Gammaproteobacteria</taxon>
        <taxon>Thiotrichales</taxon>
        <taxon>Thiotrichaceae</taxon>
        <taxon>Thiothrix</taxon>
    </lineage>
</organism>
<feature type="domain" description="HTH crp-type" evidence="1">
    <location>
        <begin position="26"/>
        <end position="98"/>
    </location>
</feature>
<protein>
    <submittedName>
        <fullName evidence="2">Winged helix-turn-helix domain-containing protein</fullName>
    </submittedName>
</protein>
<reference evidence="2" key="1">
    <citation type="submission" date="2021-04" db="EMBL/GenBank/DDBJ databases">
        <title>Complete Genome and methylome analysis of Thiothrix fructosivorans ATCC 49748.</title>
        <authorList>
            <person name="Fomenkov A."/>
            <person name="Sun L."/>
            <person name="Vincze T."/>
            <person name="Grabovich M.Y."/>
            <person name="Roberts R.J."/>
        </authorList>
    </citation>
    <scope>NUCLEOTIDE SEQUENCE</scope>
    <source>
        <strain evidence="2">ATCC 49748</strain>
    </source>
</reference>
<dbReference type="InterPro" id="IPR036388">
    <property type="entry name" value="WH-like_DNA-bd_sf"/>
</dbReference>
<proteinExistence type="predicted"/>
<dbReference type="InterPro" id="IPR012318">
    <property type="entry name" value="HTH_CRP"/>
</dbReference>
<evidence type="ECO:0000259" key="1">
    <source>
        <dbReference type="PROSITE" id="PS51063"/>
    </source>
</evidence>